<accession>A0ABM7SF36</accession>
<gene>
    <name evidence="1" type="ORF">KK2020170_22490</name>
</gene>
<evidence type="ECO:0000313" key="1">
    <source>
        <dbReference type="EMBL" id="BCY29381.1"/>
    </source>
</evidence>
<evidence type="ECO:0000313" key="2">
    <source>
        <dbReference type="Proteomes" id="UP000825258"/>
    </source>
</evidence>
<dbReference type="InterPro" id="IPR023614">
    <property type="entry name" value="Porin_dom_sf"/>
</dbReference>
<protein>
    <recommendedName>
        <fullName evidence="3">Phosphate-selective porin O and P</fullName>
    </recommendedName>
</protein>
<reference evidence="1 2" key="1">
    <citation type="submission" date="2021-06" db="EMBL/GenBank/DDBJ databases">
        <title>Whole genome sequences of Flavobacterium sp. KK2020170 and assembly.</title>
        <authorList>
            <person name="Kitahara K."/>
            <person name="Miyoshi S."/>
            <person name="Uesaka K."/>
        </authorList>
    </citation>
    <scope>NUCLEOTIDE SEQUENCE [LARGE SCALE GENOMIC DNA]</scope>
    <source>
        <strain evidence="1 2">KK2020170</strain>
    </source>
</reference>
<dbReference type="SUPFAM" id="SSF56935">
    <property type="entry name" value="Porins"/>
    <property type="match status" value="1"/>
</dbReference>
<dbReference type="Proteomes" id="UP000825258">
    <property type="component" value="Chromosome"/>
</dbReference>
<dbReference type="RefSeq" id="WP_221258465.1">
    <property type="nucleotide sequence ID" value="NZ_AP024749.1"/>
</dbReference>
<organism evidence="1 2">
    <name type="scientific">Flavobacterium okayamense</name>
    <dbReference type="NCBI Taxonomy" id="2830782"/>
    <lineage>
        <taxon>Bacteria</taxon>
        <taxon>Pseudomonadati</taxon>
        <taxon>Bacteroidota</taxon>
        <taxon>Flavobacteriia</taxon>
        <taxon>Flavobacteriales</taxon>
        <taxon>Flavobacteriaceae</taxon>
        <taxon>Flavobacterium</taxon>
    </lineage>
</organism>
<evidence type="ECO:0008006" key="3">
    <source>
        <dbReference type="Google" id="ProtNLM"/>
    </source>
</evidence>
<name>A0ABM7SF36_9FLAO</name>
<dbReference type="EMBL" id="AP024749">
    <property type="protein sequence ID" value="BCY29381.1"/>
    <property type="molecule type" value="Genomic_DNA"/>
</dbReference>
<sequence length="406" mass="47432">MKFFYKLFFIVFFASIGFSQTHNDSIKNNDLKLAALPYYSYGKGLGVTSADSLFQLNIRFRMQNRVTYFNEEDRDNRYEAQIRRLRLRFDGYVWNPKFIYIIQLSFAPGDVGQVQEGDNINIIRDAAFYYRPNKHWNFIFGQTKLPGNRQRVNSSGALQLTDRTINNARFTIDRDFGFQAYYLNEKNDAFSYNVKTAVSTGEGRNWTQTSDDGVALTGKVEIMPFGSFKNNGIYFEGDLAREKTPKVLFSGAYQQNNRAVRTNGQLGNLLYEPKTLRSYFADFMVKYNGWAFMSAYMQRESSDLVTYNPDDITQFNYVYAGKGMDYQLSYIFKNDFEIIGRFSNQNVDKEIKPFTPDLKQYSFGVTKYLREHAFKLQAEVTMDEKEYYSGDVQNNWYLRLQLEIGI</sequence>
<keyword evidence="2" id="KW-1185">Reference proteome</keyword>
<proteinExistence type="predicted"/>
<dbReference type="InterPro" id="IPR010870">
    <property type="entry name" value="Porin_O/P"/>
</dbReference>
<dbReference type="Gene3D" id="2.40.160.10">
    <property type="entry name" value="Porin"/>
    <property type="match status" value="1"/>
</dbReference>
<dbReference type="Pfam" id="PF07396">
    <property type="entry name" value="Porin_O_P"/>
    <property type="match status" value="1"/>
</dbReference>